<dbReference type="InterPro" id="IPR025509">
    <property type="entry name" value="DUF4396"/>
</dbReference>
<sequence length="195" mass="20307">MSGSAPEPTPTHDPAPGGSPAVHAEHRHAGHPHSEHTEHGHGEHEHGHGPQPATWRTAASATLHCLTGCAIGEVLGMVIGTALSWSNAATLILSVALAFFFGYALTLRGLLRAGVDWRQAVRLAIAADTLSILIMEIVDNGFIVVVPGAMDAGLATGLFWGALAASLALAFVVTTPVNKWIIGRGRGHAVVHAYH</sequence>
<feature type="transmembrane region" description="Helical" evidence="2">
    <location>
        <begin position="123"/>
        <end position="146"/>
    </location>
</feature>
<dbReference type="RefSeq" id="WP_203952094.1">
    <property type="nucleotide sequence ID" value="NZ_BOOO01000007.1"/>
</dbReference>
<evidence type="ECO:0000256" key="2">
    <source>
        <dbReference type="SAM" id="Phobius"/>
    </source>
</evidence>
<dbReference type="Pfam" id="PF14342">
    <property type="entry name" value="DUF4396"/>
    <property type="match status" value="1"/>
</dbReference>
<keyword evidence="2" id="KW-0472">Membrane</keyword>
<name>A0A8J3TIY3_9ACTN</name>
<organism evidence="4 5">
    <name type="scientific">Planotetraspora mira</name>
    <dbReference type="NCBI Taxonomy" id="58121"/>
    <lineage>
        <taxon>Bacteria</taxon>
        <taxon>Bacillati</taxon>
        <taxon>Actinomycetota</taxon>
        <taxon>Actinomycetes</taxon>
        <taxon>Streptosporangiales</taxon>
        <taxon>Streptosporangiaceae</taxon>
        <taxon>Planotetraspora</taxon>
    </lineage>
</organism>
<feature type="transmembrane region" description="Helical" evidence="2">
    <location>
        <begin position="65"/>
        <end position="85"/>
    </location>
</feature>
<dbReference type="EMBL" id="BOOO01000007">
    <property type="protein sequence ID" value="GII28030.1"/>
    <property type="molecule type" value="Genomic_DNA"/>
</dbReference>
<keyword evidence="2" id="KW-1133">Transmembrane helix</keyword>
<feature type="domain" description="DUF4396" evidence="3">
    <location>
        <begin position="54"/>
        <end position="186"/>
    </location>
</feature>
<reference evidence="4 5" key="1">
    <citation type="submission" date="2021-01" db="EMBL/GenBank/DDBJ databases">
        <title>Whole genome shotgun sequence of Planotetraspora mira NBRC 15435.</title>
        <authorList>
            <person name="Komaki H."/>
            <person name="Tamura T."/>
        </authorList>
    </citation>
    <scope>NUCLEOTIDE SEQUENCE [LARGE SCALE GENOMIC DNA]</scope>
    <source>
        <strain evidence="4 5">NBRC 15435</strain>
    </source>
</reference>
<protein>
    <recommendedName>
        <fullName evidence="3">DUF4396 domain-containing protein</fullName>
    </recommendedName>
</protein>
<proteinExistence type="predicted"/>
<feature type="transmembrane region" description="Helical" evidence="2">
    <location>
        <begin position="158"/>
        <end position="177"/>
    </location>
</feature>
<evidence type="ECO:0000259" key="3">
    <source>
        <dbReference type="Pfam" id="PF14342"/>
    </source>
</evidence>
<evidence type="ECO:0000313" key="5">
    <source>
        <dbReference type="Proteomes" id="UP000650628"/>
    </source>
</evidence>
<comment type="caution">
    <text evidence="4">The sequence shown here is derived from an EMBL/GenBank/DDBJ whole genome shotgun (WGS) entry which is preliminary data.</text>
</comment>
<accession>A0A8J3TIY3</accession>
<keyword evidence="2" id="KW-0812">Transmembrane</keyword>
<feature type="compositionally biased region" description="Basic and acidic residues" evidence="1">
    <location>
        <begin position="32"/>
        <end position="48"/>
    </location>
</feature>
<feature type="region of interest" description="Disordered" evidence="1">
    <location>
        <begin position="1"/>
        <end position="54"/>
    </location>
</feature>
<keyword evidence="5" id="KW-1185">Reference proteome</keyword>
<gene>
    <name evidence="4" type="ORF">Pmi06nite_14720</name>
</gene>
<evidence type="ECO:0000313" key="4">
    <source>
        <dbReference type="EMBL" id="GII28030.1"/>
    </source>
</evidence>
<dbReference type="Proteomes" id="UP000650628">
    <property type="component" value="Unassembled WGS sequence"/>
</dbReference>
<evidence type="ECO:0000256" key="1">
    <source>
        <dbReference type="SAM" id="MobiDB-lite"/>
    </source>
</evidence>
<dbReference type="AlphaFoldDB" id="A0A8J3TIY3"/>
<feature type="transmembrane region" description="Helical" evidence="2">
    <location>
        <begin position="91"/>
        <end position="111"/>
    </location>
</feature>